<dbReference type="EMBL" id="CP018153">
    <property type="protein sequence ID" value="APG60673.1"/>
    <property type="molecule type" value="Genomic_DNA"/>
</dbReference>
<organism evidence="2 3">
    <name type="scientific">Christiangramia salexigens</name>
    <dbReference type="NCBI Taxonomy" id="1913577"/>
    <lineage>
        <taxon>Bacteria</taxon>
        <taxon>Pseudomonadati</taxon>
        <taxon>Bacteroidota</taxon>
        <taxon>Flavobacteriia</taxon>
        <taxon>Flavobacteriales</taxon>
        <taxon>Flavobacteriaceae</taxon>
        <taxon>Christiangramia</taxon>
    </lineage>
</organism>
<evidence type="ECO:0000313" key="3">
    <source>
        <dbReference type="Proteomes" id="UP000182510"/>
    </source>
</evidence>
<dbReference type="Proteomes" id="UP000182510">
    <property type="component" value="Chromosome"/>
</dbReference>
<sequence length="609" mass="66039">MKSLKNIVRYAAGMLLLLPFFLLNSCSEDDDNFDDVVPDFAQAIIRSFEINGEFAQIEHTSATITMTLPAGTDLSSVTVDLTAPEGTTVTPESGSTIDFSNGPVVFQTMAENGANREYTASIGAYGDPKVLSFAIGENVAEIDEENNTIYIEIGSQDGDIANLAPNFVIADGTSVDVASGVSRNFTNPVTYTVLSNDGFSATEYTVTVEQIEAPKISSFTIGESSGVVDNEENTIYVSVPAGTDLSGLSPVIEVPEGQSVSPASEEEVDFTNPVEYTVTNTEDLTKTYTVTVETQQANPTKYAFLGEQADIASLVDDDAKAAATWMQNTYGEDFEYIQFSEISPQSMAEIKVAMIYYLTPAEDLGYSATPDNVATLLPPSLRPEGAKAQVLKNWVQNGGDMLIAGDANPLIFSLDRVPADFSAPREPGNYVYSEFGCAESAGCVDTGKPADDIWGLGMRPANNSQDRQGHPVFDGLSFENGEYLALQNSATREVRLIWWQHFDGILDPSCCGQDAATTFEQTLSATKFGTLSFIGDAFGYGAVLWNRTDMNTHEMFDDQISTEFKGSIFSIQNTIVGYEWDSNGTVNDYQSNIETFTGNILDYLYNLED</sequence>
<proteinExistence type="predicted"/>
<dbReference type="STRING" id="1913577.LPB144_09775"/>
<evidence type="ECO:0000313" key="2">
    <source>
        <dbReference type="EMBL" id="APG60673.1"/>
    </source>
</evidence>
<feature type="signal peptide" evidence="1">
    <location>
        <begin position="1"/>
        <end position="25"/>
    </location>
</feature>
<feature type="chain" id="PRO_5012114569" evidence="1">
    <location>
        <begin position="26"/>
        <end position="609"/>
    </location>
</feature>
<dbReference type="KEGG" id="grl:LPB144_09775"/>
<name>A0A1L3J6E6_9FLAO</name>
<keyword evidence="1" id="KW-0732">Signal</keyword>
<protein>
    <submittedName>
        <fullName evidence="2">Uncharacterized protein</fullName>
    </submittedName>
</protein>
<reference evidence="2 3" key="1">
    <citation type="submission" date="2016-11" db="EMBL/GenBank/DDBJ databases">
        <title>Gramella sp. LPB0144 isolated from marine environment.</title>
        <authorList>
            <person name="Kim E."/>
            <person name="Yi H."/>
        </authorList>
    </citation>
    <scope>NUCLEOTIDE SEQUENCE [LARGE SCALE GENOMIC DNA]</scope>
    <source>
        <strain evidence="2 3">LPB0144</strain>
    </source>
</reference>
<evidence type="ECO:0000256" key="1">
    <source>
        <dbReference type="SAM" id="SignalP"/>
    </source>
</evidence>
<dbReference type="RefSeq" id="WP_072553363.1">
    <property type="nucleotide sequence ID" value="NZ_CP018153.1"/>
</dbReference>
<dbReference type="OrthoDB" id="727829at2"/>
<dbReference type="AlphaFoldDB" id="A0A1L3J6E6"/>
<accession>A0A1L3J6E6</accession>
<keyword evidence="3" id="KW-1185">Reference proteome</keyword>
<dbReference type="Gene3D" id="2.60.40.2340">
    <property type="match status" value="3"/>
</dbReference>
<gene>
    <name evidence="2" type="ORF">LPB144_09775</name>
</gene>